<dbReference type="GO" id="GO:0015833">
    <property type="term" value="P:peptide transport"/>
    <property type="evidence" value="ECO:0007669"/>
    <property type="project" value="TreeGrafter"/>
</dbReference>
<feature type="compositionally biased region" description="Gly residues" evidence="4">
    <location>
        <begin position="23"/>
        <end position="41"/>
    </location>
</feature>
<evidence type="ECO:0000256" key="2">
    <source>
        <dbReference type="ARBA" id="ARBA00022448"/>
    </source>
</evidence>
<dbReference type="PANTHER" id="PTHR30290">
    <property type="entry name" value="PERIPLASMIC BINDING COMPONENT OF ABC TRANSPORTER"/>
    <property type="match status" value="1"/>
</dbReference>
<protein>
    <submittedName>
        <fullName evidence="6">ABC transporter substrate-binding protein</fullName>
    </submittedName>
</protein>
<dbReference type="InterPro" id="IPR039424">
    <property type="entry name" value="SBP_5"/>
</dbReference>
<evidence type="ECO:0000313" key="7">
    <source>
        <dbReference type="Proteomes" id="UP001321018"/>
    </source>
</evidence>
<comment type="caution">
    <text evidence="6">The sequence shown here is derived from an EMBL/GenBank/DDBJ whole genome shotgun (WGS) entry which is preliminary data.</text>
</comment>
<dbReference type="Pfam" id="PF00496">
    <property type="entry name" value="SBP_bac_5"/>
    <property type="match status" value="1"/>
</dbReference>
<dbReference type="PANTHER" id="PTHR30290:SF9">
    <property type="entry name" value="OLIGOPEPTIDE-BINDING PROTEIN APPA"/>
    <property type="match status" value="1"/>
</dbReference>
<dbReference type="GO" id="GO:1904680">
    <property type="term" value="F:peptide transmembrane transporter activity"/>
    <property type="evidence" value="ECO:0007669"/>
    <property type="project" value="TreeGrafter"/>
</dbReference>
<dbReference type="RefSeq" id="WP_338005122.1">
    <property type="nucleotide sequence ID" value="NZ_JAOPKA010000014.1"/>
</dbReference>
<dbReference type="Gene3D" id="3.10.105.10">
    <property type="entry name" value="Dipeptide-binding Protein, Domain 3"/>
    <property type="match status" value="1"/>
</dbReference>
<proteinExistence type="inferred from homology"/>
<sequence>MGVGGAAALAGCVGGDDGNGDGNGNGGNGNGGNGNGGNGGGDPEDQRLNYMRGGTHFPDLQWNWFGDNHNSSIKHYVDTIGGFTRSADNEQVPYGFEGWEYDGDSQVLTINLRDDVEFWNGDLYTAEDLWTFQEMLRLQNPSGSRFESIEIVDDTTLEFTTQDALNAQILYRVEPPYIWLEHGADVWQEWLEQYQDASDEDARTAVTEELREWEISTDRLVDEGLGTGAYIPVDVTDEYMDFEVHDNHWVFQGNDERFDPNIESVRMWYSDETGRSEQFVANERVDFVSSGVSSWEAFEDQLPDYWDRVVHSASTTIYKIIINWRNREYLQDVNFRRAMAAALDYENQAINTEQFQLETQTGMAPNFNRSYWGEEIPSDFIDYDVNSNLDLADEYLGRSGYTREDGSIYDEDGEELEEMRFFVGGSTWGDVAQSSAQELQQYGFPIDIRPVDRSTKLDIVQNEMGEWDMSTESHYAAGTNHPSDYFRPNSFWGWRIGPAGFGPAAEFHDQVEGWLADGETHSPYNGKPMVFDIPAEVGSEEITGDTKEINIYELHDEIRSPLSNERDQEIIRDLSWAWNYMVPDIDVVLWKNESFGNTQKIDFGETDDLGSYVDLRWPELGLARLNE</sequence>
<evidence type="ECO:0000256" key="4">
    <source>
        <dbReference type="SAM" id="MobiDB-lite"/>
    </source>
</evidence>
<dbReference type="AlphaFoldDB" id="A0AAP2Z2M5"/>
<evidence type="ECO:0000259" key="5">
    <source>
        <dbReference type="Pfam" id="PF00496"/>
    </source>
</evidence>
<evidence type="ECO:0000256" key="3">
    <source>
        <dbReference type="ARBA" id="ARBA00022729"/>
    </source>
</evidence>
<feature type="region of interest" description="Disordered" evidence="4">
    <location>
        <begin position="23"/>
        <end position="49"/>
    </location>
</feature>
<evidence type="ECO:0000256" key="1">
    <source>
        <dbReference type="ARBA" id="ARBA00005695"/>
    </source>
</evidence>
<evidence type="ECO:0000313" key="6">
    <source>
        <dbReference type="EMBL" id="MCU4743305.1"/>
    </source>
</evidence>
<comment type="similarity">
    <text evidence="1">Belongs to the bacterial solute-binding protein 5 family.</text>
</comment>
<keyword evidence="2" id="KW-0813">Transport</keyword>
<dbReference type="EMBL" id="JAOPKA010000014">
    <property type="protein sequence ID" value="MCU4743305.1"/>
    <property type="molecule type" value="Genomic_DNA"/>
</dbReference>
<dbReference type="Gene3D" id="3.40.190.10">
    <property type="entry name" value="Periplasmic binding protein-like II"/>
    <property type="match status" value="1"/>
</dbReference>
<dbReference type="Proteomes" id="UP001321018">
    <property type="component" value="Unassembled WGS sequence"/>
</dbReference>
<keyword evidence="3" id="KW-0732">Signal</keyword>
<gene>
    <name evidence="6" type="ORF">OB960_18105</name>
</gene>
<accession>A0AAP2Z2M5</accession>
<name>A0AAP2Z2M5_9EURY</name>
<reference evidence="6" key="1">
    <citation type="submission" date="2022-09" db="EMBL/GenBank/DDBJ databases">
        <title>Enrichment on poylsaccharides allowed isolation of novel metabolic and taxonomic groups of Haloarchaea.</title>
        <authorList>
            <person name="Sorokin D.Y."/>
            <person name="Elcheninov A.G."/>
            <person name="Khizhniak T.V."/>
            <person name="Kolganova T.V."/>
            <person name="Kublanov I.V."/>
        </authorList>
    </citation>
    <scope>NUCLEOTIDE SEQUENCE</scope>
    <source>
        <strain evidence="6">AArc-xg1-1</strain>
    </source>
</reference>
<dbReference type="InterPro" id="IPR000914">
    <property type="entry name" value="SBP_5_dom"/>
</dbReference>
<dbReference type="SUPFAM" id="SSF53850">
    <property type="entry name" value="Periplasmic binding protein-like II"/>
    <property type="match status" value="1"/>
</dbReference>
<feature type="domain" description="Solute-binding protein family 5" evidence="5">
    <location>
        <begin position="96"/>
        <end position="488"/>
    </location>
</feature>
<organism evidence="6 7">
    <name type="scientific">Natronoglomus mannanivorans</name>
    <dbReference type="NCBI Taxonomy" id="2979990"/>
    <lineage>
        <taxon>Archaea</taxon>
        <taxon>Methanobacteriati</taxon>
        <taxon>Methanobacteriota</taxon>
        <taxon>Stenosarchaea group</taxon>
        <taxon>Halobacteria</taxon>
        <taxon>Halobacteriales</taxon>
        <taxon>Natrialbaceae</taxon>
        <taxon>Natronoglomus</taxon>
    </lineage>
</organism>